<organism evidence="2">
    <name type="scientific">Musa acuminata subsp. malaccensis</name>
    <name type="common">Wild banana</name>
    <name type="synonym">Musa malaccensis</name>
    <dbReference type="NCBI Taxonomy" id="214687"/>
    <lineage>
        <taxon>Eukaryota</taxon>
        <taxon>Viridiplantae</taxon>
        <taxon>Streptophyta</taxon>
        <taxon>Embryophyta</taxon>
        <taxon>Tracheophyta</taxon>
        <taxon>Spermatophyta</taxon>
        <taxon>Magnoliopsida</taxon>
        <taxon>Liliopsida</taxon>
        <taxon>Zingiberales</taxon>
        <taxon>Musaceae</taxon>
        <taxon>Musa</taxon>
    </lineage>
</organism>
<gene>
    <name evidence="2" type="ORF">GSMUA_28770.1</name>
</gene>
<evidence type="ECO:0000313" key="2">
    <source>
        <dbReference type="EMBL" id="CAG1857761.1"/>
    </source>
</evidence>
<reference evidence="2" key="1">
    <citation type="submission" date="2021-03" db="EMBL/GenBank/DDBJ databases">
        <authorList>
            <consortium name="Genoscope - CEA"/>
            <person name="William W."/>
        </authorList>
    </citation>
    <scope>NUCLEOTIDE SEQUENCE</scope>
    <source>
        <strain evidence="2">Doubled-haploid Pahang</strain>
    </source>
</reference>
<feature type="region of interest" description="Disordered" evidence="1">
    <location>
        <begin position="20"/>
        <end position="91"/>
    </location>
</feature>
<protein>
    <submittedName>
        <fullName evidence="2">(wild Malaysian banana) hypothetical protein</fullName>
    </submittedName>
</protein>
<sequence>TKERQTELLITHQSLQPKHIISTHTRTRDPILSVKKTHRSPSPPPLLKETLKTTQFHPGMTSLRPGSLSDGRIRGGGGRRTRRERRRRDSG</sequence>
<name>A0A8D7B1F8_MUSAM</name>
<dbReference type="EMBL" id="HG996473">
    <property type="protein sequence ID" value="CAG1857761.1"/>
    <property type="molecule type" value="Genomic_DNA"/>
</dbReference>
<evidence type="ECO:0000256" key="1">
    <source>
        <dbReference type="SAM" id="MobiDB-lite"/>
    </source>
</evidence>
<dbReference type="AlphaFoldDB" id="A0A8D7B1F8"/>
<accession>A0A8D7B1F8</accession>
<feature type="compositionally biased region" description="Basic residues" evidence="1">
    <location>
        <begin position="77"/>
        <end position="91"/>
    </location>
</feature>
<proteinExistence type="predicted"/>
<feature type="non-terminal residue" evidence="2">
    <location>
        <position position="1"/>
    </location>
</feature>